<dbReference type="STRING" id="926571.NVIE_023980"/>
<evidence type="ECO:0000313" key="1">
    <source>
        <dbReference type="EMBL" id="AIC16659.1"/>
    </source>
</evidence>
<accession>A0A060HJB4</accession>
<keyword evidence="2" id="KW-1185">Reference proteome</keyword>
<gene>
    <name evidence="1" type="ORF">NVIE_023980</name>
</gene>
<dbReference type="Proteomes" id="UP000027093">
    <property type="component" value="Chromosome"/>
</dbReference>
<evidence type="ECO:0000313" key="2">
    <source>
        <dbReference type="Proteomes" id="UP000027093"/>
    </source>
</evidence>
<dbReference type="AlphaFoldDB" id="A0A060HJB4"/>
<name>A0A060HJB4_9ARCH</name>
<proteinExistence type="predicted"/>
<dbReference type="KEGG" id="nvn:NVIE_023980"/>
<protein>
    <submittedName>
        <fullName evidence="1">Uncharacterized protein</fullName>
    </submittedName>
</protein>
<organism evidence="1 2">
    <name type="scientific">Nitrososphaera viennensis EN76</name>
    <dbReference type="NCBI Taxonomy" id="926571"/>
    <lineage>
        <taxon>Archaea</taxon>
        <taxon>Nitrososphaerota</taxon>
        <taxon>Nitrososphaeria</taxon>
        <taxon>Nitrososphaerales</taxon>
        <taxon>Nitrososphaeraceae</taxon>
        <taxon>Nitrososphaera</taxon>
    </lineage>
</organism>
<dbReference type="EMBL" id="CP007536">
    <property type="protein sequence ID" value="AIC16659.1"/>
    <property type="molecule type" value="Genomic_DNA"/>
</dbReference>
<dbReference type="HOGENOM" id="CLU_113595_0_0_2"/>
<sequence length="210" mass="24776">MRASTSYILQYFRAPQQGKRSQRFNHPSPWNEKVLGILKKREEDKQEKQKAVERFYALLKALMDELFEHAQKSRHVKMPKNVSFGLIYDQRDNILFTGSDSKTGKKMYLYNVRVIGKMFEEKREQMLADQTTQTLFSWIADVCSIYISPFVYEYVVNVQHRGEGTAERTTRQIVRSFLDKLTSEPELKYVLDTIRDDSQKKEGEEKADQK</sequence>
<reference evidence="1 2" key="1">
    <citation type="journal article" date="2014" name="Int. J. Syst. Evol. Microbiol.">
        <title>Nitrososphaera viennensis gen. nov., sp. nov., an aerobic and mesophilic, ammonia-oxidizing archaeon from soil and a member of the archaeal phylum Thaumarchaeota.</title>
        <authorList>
            <person name="Stieglmeier M."/>
            <person name="Klingl A."/>
            <person name="Alves R.J."/>
            <person name="Rittmann S.K."/>
            <person name="Melcher M."/>
            <person name="Leisch N."/>
            <person name="Schleper C."/>
        </authorList>
    </citation>
    <scope>NUCLEOTIDE SEQUENCE [LARGE SCALE GENOMIC DNA]</scope>
    <source>
        <strain evidence="1">EN76</strain>
    </source>
</reference>